<evidence type="ECO:0000256" key="1">
    <source>
        <dbReference type="ARBA" id="ARBA00006800"/>
    </source>
</evidence>
<sequence length="170" mass="20569">MSGRVRKGQYYNPRDKKRKEIEKSLVHKSNLRKKYFKLLEKEGQKVPEKKTKAERNNEVKNDAVEDEYDSEADKDFEEEKEESKYRKSRYEPTRQLTYEERSELIKQRRTAKREEAMENIRTQRKIIAQKNQDREKKKRSFNKKTKKGQPSFAPRINNLLDKIKKDVAEN</sequence>
<dbReference type="GeneID" id="90070771"/>
<feature type="compositionally biased region" description="Basic and acidic residues" evidence="3">
    <location>
        <begin position="40"/>
        <end position="63"/>
    </location>
</feature>
<feature type="compositionally biased region" description="Acidic residues" evidence="3">
    <location>
        <begin position="64"/>
        <end position="80"/>
    </location>
</feature>
<evidence type="ECO:0000256" key="3">
    <source>
        <dbReference type="SAM" id="MobiDB-lite"/>
    </source>
</evidence>
<keyword evidence="5" id="KW-1185">Reference proteome</keyword>
<name>A0AAV5QDR9_9ASCO</name>
<evidence type="ECO:0000313" key="5">
    <source>
        <dbReference type="Proteomes" id="UP001360560"/>
    </source>
</evidence>
<evidence type="ECO:0000313" key="4">
    <source>
        <dbReference type="EMBL" id="GMM32792.1"/>
    </source>
</evidence>
<dbReference type="InterPro" id="IPR013730">
    <property type="entry name" value="Fyv7/TAP26"/>
</dbReference>
<reference evidence="4 5" key="1">
    <citation type="journal article" date="2023" name="Elife">
        <title>Identification of key yeast species and microbe-microbe interactions impacting larval growth of Drosophila in the wild.</title>
        <authorList>
            <person name="Mure A."/>
            <person name="Sugiura Y."/>
            <person name="Maeda R."/>
            <person name="Honda K."/>
            <person name="Sakurai N."/>
            <person name="Takahashi Y."/>
            <person name="Watada M."/>
            <person name="Katoh T."/>
            <person name="Gotoh A."/>
            <person name="Gotoh Y."/>
            <person name="Taniguchi I."/>
            <person name="Nakamura K."/>
            <person name="Hayashi T."/>
            <person name="Katayama T."/>
            <person name="Uemura T."/>
            <person name="Hattori Y."/>
        </authorList>
    </citation>
    <scope>NUCLEOTIDE SEQUENCE [LARGE SCALE GENOMIC DNA]</scope>
    <source>
        <strain evidence="4 5">SC-9</strain>
    </source>
</reference>
<feature type="region of interest" description="Disordered" evidence="3">
    <location>
        <begin position="125"/>
        <end position="153"/>
    </location>
</feature>
<dbReference type="Proteomes" id="UP001360560">
    <property type="component" value="Unassembled WGS sequence"/>
</dbReference>
<dbReference type="AlphaFoldDB" id="A0AAV5QDR9"/>
<feature type="region of interest" description="Disordered" evidence="3">
    <location>
        <begin position="1"/>
        <end position="25"/>
    </location>
</feature>
<dbReference type="EMBL" id="BTFZ01000001">
    <property type="protein sequence ID" value="GMM32792.1"/>
    <property type="molecule type" value="Genomic_DNA"/>
</dbReference>
<proteinExistence type="inferred from homology"/>
<feature type="region of interest" description="Disordered" evidence="3">
    <location>
        <begin position="40"/>
        <end position="91"/>
    </location>
</feature>
<dbReference type="Pfam" id="PF08524">
    <property type="entry name" value="rRNA_processing"/>
    <property type="match status" value="1"/>
</dbReference>
<protein>
    <recommendedName>
        <fullName evidence="2">rRNA-processing protein FYV7</fullName>
    </recommendedName>
</protein>
<comment type="caution">
    <text evidence="4">The sequence shown here is derived from an EMBL/GenBank/DDBJ whole genome shotgun (WGS) entry which is preliminary data.</text>
</comment>
<accession>A0AAV5QDR9</accession>
<organism evidence="4 5">
    <name type="scientific">Saccharomycopsis crataegensis</name>
    <dbReference type="NCBI Taxonomy" id="43959"/>
    <lineage>
        <taxon>Eukaryota</taxon>
        <taxon>Fungi</taxon>
        <taxon>Dikarya</taxon>
        <taxon>Ascomycota</taxon>
        <taxon>Saccharomycotina</taxon>
        <taxon>Saccharomycetes</taxon>
        <taxon>Saccharomycopsidaceae</taxon>
        <taxon>Saccharomycopsis</taxon>
    </lineage>
</organism>
<comment type="similarity">
    <text evidence="1">Belongs to the FYV7 family.</text>
</comment>
<evidence type="ECO:0000256" key="2">
    <source>
        <dbReference type="ARBA" id="ARBA00018780"/>
    </source>
</evidence>
<gene>
    <name evidence="4" type="ORF">DASC09_001170</name>
</gene>
<feature type="region of interest" description="Disordered" evidence="3">
    <location>
        <begin position="100"/>
        <end position="119"/>
    </location>
</feature>
<feature type="compositionally biased region" description="Basic and acidic residues" evidence="3">
    <location>
        <begin position="100"/>
        <end position="118"/>
    </location>
</feature>
<feature type="compositionally biased region" description="Basic and acidic residues" evidence="3">
    <location>
        <begin position="81"/>
        <end position="91"/>
    </location>
</feature>
<dbReference type="RefSeq" id="XP_064849792.1">
    <property type="nucleotide sequence ID" value="XM_064993720.1"/>
</dbReference>
<feature type="compositionally biased region" description="Basic residues" evidence="3">
    <location>
        <begin position="136"/>
        <end position="147"/>
    </location>
</feature>